<evidence type="ECO:0000313" key="2">
    <source>
        <dbReference type="EMBL" id="EHR34508.1"/>
    </source>
</evidence>
<name>H3NNA4_9FIRM</name>
<dbReference type="Gene3D" id="3.40.50.300">
    <property type="entry name" value="P-loop containing nucleotide triphosphate hydrolases"/>
    <property type="match status" value="1"/>
</dbReference>
<dbReference type="PANTHER" id="PTHR34704:SF1">
    <property type="entry name" value="ATPASE"/>
    <property type="match status" value="1"/>
</dbReference>
<evidence type="ECO:0000313" key="3">
    <source>
        <dbReference type="Proteomes" id="UP000004191"/>
    </source>
</evidence>
<dbReference type="Pfam" id="PF01637">
    <property type="entry name" value="ATPase_2"/>
    <property type="match status" value="1"/>
</dbReference>
<evidence type="ECO:0000259" key="1">
    <source>
        <dbReference type="Pfam" id="PF01637"/>
    </source>
</evidence>
<organism evidence="2 3">
    <name type="scientific">Helcococcus kunzii ATCC 51366</name>
    <dbReference type="NCBI Taxonomy" id="883114"/>
    <lineage>
        <taxon>Bacteria</taxon>
        <taxon>Bacillati</taxon>
        <taxon>Bacillota</taxon>
        <taxon>Tissierellia</taxon>
        <taxon>Tissierellales</taxon>
        <taxon>Peptoniphilaceae</taxon>
        <taxon>Helcococcus</taxon>
    </lineage>
</organism>
<sequence length="74" mass="8824">MKFFARQNELAELDKAYKSNKFELTVIYGRRRVCKTYLMQKYIEDKDNIYYMASQTGDLNLELLSILVNEKIGF</sequence>
<keyword evidence="3" id="KW-1185">Reference proteome</keyword>
<dbReference type="InterPro" id="IPR011579">
    <property type="entry name" value="ATPase_dom"/>
</dbReference>
<dbReference type="PANTHER" id="PTHR34704">
    <property type="entry name" value="ATPASE"/>
    <property type="match status" value="1"/>
</dbReference>
<dbReference type="HOGENOM" id="CLU_2682746_0_0_9"/>
<dbReference type="AlphaFoldDB" id="H3NNA4"/>
<reference evidence="2 3" key="1">
    <citation type="submission" date="2012-01" db="EMBL/GenBank/DDBJ databases">
        <title>The Genome Sequence of Helcococcus kunzii ATCC 51366.</title>
        <authorList>
            <consortium name="The Broad Institute Genome Sequencing Platform"/>
            <person name="Earl A."/>
            <person name="Ward D."/>
            <person name="Feldgarden M."/>
            <person name="Gevers D."/>
            <person name="Huys G."/>
            <person name="Young S.K."/>
            <person name="Zeng Q."/>
            <person name="Gargeya S."/>
            <person name="Fitzgerald M."/>
            <person name="Haas B."/>
            <person name="Abouelleil A."/>
            <person name="Alvarado L."/>
            <person name="Arachchi H.M."/>
            <person name="Berlin A."/>
            <person name="Chapman S.B."/>
            <person name="Gearin G."/>
            <person name="Goldberg J."/>
            <person name="Griggs A."/>
            <person name="Gujja S."/>
            <person name="Hansen M."/>
            <person name="Heiman D."/>
            <person name="Howarth C."/>
            <person name="Larimer J."/>
            <person name="Lui A."/>
            <person name="MacDonald P.J.P."/>
            <person name="McCowen C."/>
            <person name="Montmayeur A."/>
            <person name="Murphy C."/>
            <person name="Neiman D."/>
            <person name="Pearson M."/>
            <person name="Priest M."/>
            <person name="Roberts A."/>
            <person name="Saif S."/>
            <person name="Shea T."/>
            <person name="Sisk P."/>
            <person name="Stolte C."/>
            <person name="Sykes S."/>
            <person name="Wortman J."/>
            <person name="Nusbaum C."/>
            <person name="Birren B."/>
        </authorList>
    </citation>
    <scope>NUCLEOTIDE SEQUENCE [LARGE SCALE GENOMIC DNA]</scope>
    <source>
        <strain evidence="2 3">ATCC 51366</strain>
    </source>
</reference>
<dbReference type="EMBL" id="AGEI01000020">
    <property type="protein sequence ID" value="EHR34508.1"/>
    <property type="molecule type" value="Genomic_DNA"/>
</dbReference>
<feature type="domain" description="ATPase" evidence="1">
    <location>
        <begin position="3"/>
        <end position="55"/>
    </location>
</feature>
<dbReference type="GeneID" id="96998816"/>
<protein>
    <recommendedName>
        <fullName evidence="1">ATPase domain-containing protein</fullName>
    </recommendedName>
</protein>
<proteinExistence type="predicted"/>
<dbReference type="Proteomes" id="UP000004191">
    <property type="component" value="Unassembled WGS sequence"/>
</dbReference>
<dbReference type="STRING" id="883114.HMPREF9709_00815"/>
<accession>H3NNA4</accession>
<dbReference type="RefSeq" id="WP_005398191.1">
    <property type="nucleotide sequence ID" value="NZ_JH601088.1"/>
</dbReference>
<dbReference type="OrthoDB" id="9813134at2"/>
<comment type="caution">
    <text evidence="2">The sequence shown here is derived from an EMBL/GenBank/DDBJ whole genome shotgun (WGS) entry which is preliminary data.</text>
</comment>
<dbReference type="GO" id="GO:0005524">
    <property type="term" value="F:ATP binding"/>
    <property type="evidence" value="ECO:0007669"/>
    <property type="project" value="InterPro"/>
</dbReference>
<gene>
    <name evidence="2" type="ORF">HMPREF9709_00815</name>
</gene>
<dbReference type="InterPro" id="IPR027417">
    <property type="entry name" value="P-loop_NTPase"/>
</dbReference>
<dbReference type="eggNOG" id="COG1672">
    <property type="taxonomic scope" value="Bacteria"/>
</dbReference>